<keyword evidence="2" id="KW-1185">Reference proteome</keyword>
<evidence type="ECO:0000313" key="1">
    <source>
        <dbReference type="EMBL" id="KAJ1525575.1"/>
    </source>
</evidence>
<sequence length="411" mass="44961">MLRKYRYFGGCQGTWSGEYTKLPVAVPVLVLGEHVLVPGSSSPASLSLDVNNHSSNPVLLPVVPEYSRAPCASSSSSISHTLSCIMLSARFERNSPCGVKRIKLLLSEHIHNVSPSTHRTPKNVGPDGIEEEEPCLSAVWGVIESALNTAVPVHIKRLLDLDGFDNFLSLKAFENEDICELEKFVTSGDLLKKVGVLNVKFYVPDSKTETFSVNRGTRKLLASVVEYVKSNHKPNDKNLATKRILNDMNQDLVLIPPKRCATNATAASACLGSKSDVPTVLSVNLVDELRSIRNILKMNCESNKGQKHFLPSIDSLKVEVKTSEGTKAALLCGKIWCPACGKVQKDDRLVGKDWNVSNMRRHLLHHGNGTGSNLTIDKMFSSSSSSSAVCENPFEDVDNDLECVDLADKDF</sequence>
<accession>A0AAV7XKF5</accession>
<organism evidence="1 2">
    <name type="scientific">Megalurothrips usitatus</name>
    <name type="common">bean blossom thrips</name>
    <dbReference type="NCBI Taxonomy" id="439358"/>
    <lineage>
        <taxon>Eukaryota</taxon>
        <taxon>Metazoa</taxon>
        <taxon>Ecdysozoa</taxon>
        <taxon>Arthropoda</taxon>
        <taxon>Hexapoda</taxon>
        <taxon>Insecta</taxon>
        <taxon>Pterygota</taxon>
        <taxon>Neoptera</taxon>
        <taxon>Paraneoptera</taxon>
        <taxon>Thysanoptera</taxon>
        <taxon>Terebrantia</taxon>
        <taxon>Thripoidea</taxon>
        <taxon>Thripidae</taxon>
        <taxon>Megalurothrips</taxon>
    </lineage>
</organism>
<dbReference type="EMBL" id="JAPTSV010000008">
    <property type="protein sequence ID" value="KAJ1525575.1"/>
    <property type="molecule type" value="Genomic_DNA"/>
</dbReference>
<dbReference type="AlphaFoldDB" id="A0AAV7XKF5"/>
<protein>
    <submittedName>
        <fullName evidence="1">Uncharacterized protein</fullName>
    </submittedName>
</protein>
<reference evidence="1" key="1">
    <citation type="submission" date="2022-12" db="EMBL/GenBank/DDBJ databases">
        <title>Chromosome-level genome assembly of the bean flower thrips Megalurothrips usitatus.</title>
        <authorList>
            <person name="Ma L."/>
            <person name="Liu Q."/>
            <person name="Li H."/>
            <person name="Cai W."/>
        </authorList>
    </citation>
    <scope>NUCLEOTIDE SEQUENCE</scope>
    <source>
        <strain evidence="1">Cailab_2022a</strain>
    </source>
</reference>
<name>A0AAV7XKF5_9NEOP</name>
<comment type="caution">
    <text evidence="1">The sequence shown here is derived from an EMBL/GenBank/DDBJ whole genome shotgun (WGS) entry which is preliminary data.</text>
</comment>
<evidence type="ECO:0000313" key="2">
    <source>
        <dbReference type="Proteomes" id="UP001075354"/>
    </source>
</evidence>
<gene>
    <name evidence="1" type="ORF">ONE63_010379</name>
</gene>
<dbReference type="Proteomes" id="UP001075354">
    <property type="component" value="Chromosome 8"/>
</dbReference>
<proteinExistence type="predicted"/>